<dbReference type="EMBL" id="OZ019900">
    <property type="protein sequence ID" value="CAK9235127.1"/>
    <property type="molecule type" value="Genomic_DNA"/>
</dbReference>
<evidence type="ECO:0000256" key="3">
    <source>
        <dbReference type="ARBA" id="ARBA00023125"/>
    </source>
</evidence>
<evidence type="ECO:0000313" key="8">
    <source>
        <dbReference type="Proteomes" id="UP001497512"/>
    </source>
</evidence>
<comment type="subcellular location">
    <subcellularLocation>
        <location evidence="1">Nucleus</location>
    </subcellularLocation>
</comment>
<evidence type="ECO:0000256" key="4">
    <source>
        <dbReference type="ARBA" id="ARBA00023163"/>
    </source>
</evidence>
<dbReference type="PANTHER" id="PTHR45693:SF1">
    <property type="entry name" value="TRANSCRIPTION FACTOR PERIANTHIA"/>
    <property type="match status" value="1"/>
</dbReference>
<proteinExistence type="predicted"/>
<evidence type="ECO:0000259" key="6">
    <source>
        <dbReference type="PROSITE" id="PS51806"/>
    </source>
</evidence>
<dbReference type="InterPro" id="IPR025422">
    <property type="entry name" value="TGA_domain"/>
</dbReference>
<reference evidence="7" key="1">
    <citation type="submission" date="2024-02" db="EMBL/GenBank/DDBJ databases">
        <authorList>
            <consortium name="ELIXIR-Norway"/>
            <consortium name="Elixir Norway"/>
        </authorList>
    </citation>
    <scope>NUCLEOTIDE SEQUENCE</scope>
</reference>
<protein>
    <recommendedName>
        <fullName evidence="6">DOG1 domain-containing protein</fullName>
    </recommendedName>
</protein>
<dbReference type="PROSITE" id="PS51806">
    <property type="entry name" value="DOG1"/>
    <property type="match status" value="1"/>
</dbReference>
<keyword evidence="3" id="KW-0238">DNA-binding</keyword>
<dbReference type="Pfam" id="PF14144">
    <property type="entry name" value="DOG1"/>
    <property type="match status" value="1"/>
</dbReference>
<accession>A0ABP0V1D0</accession>
<evidence type="ECO:0000256" key="5">
    <source>
        <dbReference type="ARBA" id="ARBA00023242"/>
    </source>
</evidence>
<keyword evidence="5" id="KW-0539">Nucleus</keyword>
<organism evidence="7 8">
    <name type="scientific">Sphagnum troendelagicum</name>
    <dbReference type="NCBI Taxonomy" id="128251"/>
    <lineage>
        <taxon>Eukaryota</taxon>
        <taxon>Viridiplantae</taxon>
        <taxon>Streptophyta</taxon>
        <taxon>Embryophyta</taxon>
        <taxon>Bryophyta</taxon>
        <taxon>Sphagnophytina</taxon>
        <taxon>Sphagnopsida</taxon>
        <taxon>Sphagnales</taxon>
        <taxon>Sphagnaceae</taxon>
        <taxon>Sphagnum</taxon>
    </lineage>
</organism>
<sequence>MWAGAAVFDMDYGTWVKDFHRYTCELRAALRAHDPDNKLRLLVEVGLAHYDEYFRLKAVAASTDVFQLISGIWLTPAERCFIWMGGSRPSELYKIMIPQIETLTEEQLLRICNLEESSRQAEDAISQGMEVLQQSLADTVAASLLGSSPNVADYMGQMAMALRKLGTVESFVQQADNLRQQTLHQMTAILTIHQSAQALLALSDYRTRLRALSSMWSARPQGRG</sequence>
<evidence type="ECO:0000256" key="2">
    <source>
        <dbReference type="ARBA" id="ARBA00023015"/>
    </source>
</evidence>
<keyword evidence="8" id="KW-1185">Reference proteome</keyword>
<gene>
    <name evidence="7" type="ORF">CSSPTR1EN2_LOCUS22561</name>
</gene>
<dbReference type="PANTHER" id="PTHR45693">
    <property type="entry name" value="TRANSCRIPTION FACTOR TGA9"/>
    <property type="match status" value="1"/>
</dbReference>
<keyword evidence="2" id="KW-0805">Transcription regulation</keyword>
<keyword evidence="4" id="KW-0804">Transcription</keyword>
<feature type="domain" description="DOG1" evidence="6">
    <location>
        <begin position="5"/>
        <end position="219"/>
    </location>
</feature>
<evidence type="ECO:0000313" key="7">
    <source>
        <dbReference type="EMBL" id="CAK9235127.1"/>
    </source>
</evidence>
<evidence type="ECO:0000256" key="1">
    <source>
        <dbReference type="ARBA" id="ARBA00004123"/>
    </source>
</evidence>
<name>A0ABP0V1D0_9BRYO</name>
<dbReference type="Proteomes" id="UP001497512">
    <property type="component" value="Chromosome 8"/>
</dbReference>